<feature type="region of interest" description="Disordered" evidence="5">
    <location>
        <begin position="203"/>
        <end position="223"/>
    </location>
</feature>
<comment type="caution">
    <text evidence="8">The sequence shown here is derived from an EMBL/GenBank/DDBJ whole genome shotgun (WGS) entry which is preliminary data.</text>
</comment>
<keyword evidence="4 6" id="KW-0472">Membrane</keyword>
<proteinExistence type="predicted"/>
<keyword evidence="2 6" id="KW-0812">Transmembrane</keyword>
<evidence type="ECO:0000256" key="1">
    <source>
        <dbReference type="ARBA" id="ARBA00004141"/>
    </source>
</evidence>
<feature type="transmembrane region" description="Helical" evidence="6">
    <location>
        <begin position="917"/>
        <end position="938"/>
    </location>
</feature>
<dbReference type="GO" id="GO:0016020">
    <property type="term" value="C:membrane"/>
    <property type="evidence" value="ECO:0007669"/>
    <property type="project" value="UniProtKB-SubCell"/>
</dbReference>
<feature type="transmembrane region" description="Helical" evidence="6">
    <location>
        <begin position="68"/>
        <end position="87"/>
    </location>
</feature>
<feature type="compositionally biased region" description="Basic and acidic residues" evidence="5">
    <location>
        <begin position="682"/>
        <end position="695"/>
    </location>
</feature>
<sequence length="1340" mass="146799">MFVFVDALTFKLSCLASIFFYIGVILRQDQHVASFLMAGCKTAGCILTGATLGGIVLECVSVVGQHSVGYVCLFGILGLLVVSTVRVSADLGTGLINGVIYGITVVIAVIPGRPPNTARGIWEQVVVPFWYNGWLVALADVLSGCFVLTSLARQDVKHTSAKLIAGIGHSLSGYASIILRSDENVQLGTLEREIHAHPDSLQRLSGQPEHAEAAPSPGTQQSGARAWIARFGDDEKSPARQAGSQMSSCKSLRTQMEFDQEGRNSCDQYWAFLEEVSRPDRQRIGHVPVKPCLRSLRPLLVALRRLLTEAAQEPAWADNCSMEIGAWKRLSDCLATLALRNAALETLLEEDMQSPEYILSSEELRRLLGADVMPLFRLLFAQMAASCATLASALREAASGKQAQGRLRLLLEPSYAVLEFELASALHCIIHSHWQRLLQNSAFRPSVQVRVLMYLGALCSGILEALADVEKAAVAALSTPRHRGKARQALRRLLRLPSAKAGDPEDAPEACSAAKKQAMQQTWMDMLSATNATFQNCNSQNGGTSGMHNSASAPTLYYGTSHRPLQIQPHSELVERFSLHPILSVPQSDADDTASTGSPARDLASSAPAPPEFESQDTRASFSRQEAHPAGQSATSAESQHWLSGSTQGQDGSPRVRLTPNGVVHMGLLSTSPGGRARRRRNDPQQRRATAEDSAMHSQEGLQGPAHGSDAEVREFSHAAGSPGPPAARPPRSPGPASSAFSEGVGSAAASRRSLEAGGEAVSPRSAEELQEDRELLALRPTRDFVQGFNQHTSFHQRRTLRNAMEEGSQRNLVASQADLNVNSSSAGGEGNGKKPSVKDAADERQSNNKASLRGAARALWQRIEQELGWSWQHLVSLSGWPFVETLYRTFRHDIPETFSSRETLLRSLRSRKLHFFCKYLLASAFVMCLILVMLWYIPGFRPFNPIYAMTTVAVVLSEKVDTTLSKGILRVGGTVVGGTLGFAVMAHPDLATDPYALTALVCAATCVIAPITLTVYRYAAFLTLITFHSLILCQYKPVPGNHGSLTLYYARITDIAVGVCIVLLFDLVIPWYASADALEKLGVVYKAATDLLQEYYDCFVNETRLAGKGPAMIKVEMGVAALEKDMLQKKIARPLSELQTSLQRETVLWTRGLLVAPPIVYDLLSAMMLFQDRLEAVEVMLLQKPIVSGRYTGYAFRHFVLPLDPHFRAVWDRVRALGSTVEAILSSSKHPDLLQQLLDNVDSLQKARVALRKAYIRRHHEFIASMEDAPALLERTPDDSLRFQSVMFAIVRALDKCVLTARMVAEDDWIQEHVRSGRWQQRRLWLGLPSRKGKKSRSS</sequence>
<evidence type="ECO:0000259" key="7">
    <source>
        <dbReference type="Pfam" id="PF13515"/>
    </source>
</evidence>
<protein>
    <recommendedName>
        <fullName evidence="7">Integral membrane bound transporter domain-containing protein</fullName>
    </recommendedName>
</protein>
<feature type="compositionally biased region" description="Basic and acidic residues" evidence="5">
    <location>
        <begin position="837"/>
        <end position="847"/>
    </location>
</feature>
<evidence type="ECO:0000256" key="6">
    <source>
        <dbReference type="SAM" id="Phobius"/>
    </source>
</evidence>
<dbReference type="InterPro" id="IPR049453">
    <property type="entry name" value="Memb_transporter_dom"/>
</dbReference>
<feature type="region of interest" description="Disordered" evidence="5">
    <location>
        <begin position="585"/>
        <end position="769"/>
    </location>
</feature>
<feature type="transmembrane region" description="Helical" evidence="6">
    <location>
        <begin position="1056"/>
        <end position="1074"/>
    </location>
</feature>
<organism evidence="8 9">
    <name type="scientific">Coccomyxa viridis</name>
    <dbReference type="NCBI Taxonomy" id="1274662"/>
    <lineage>
        <taxon>Eukaryota</taxon>
        <taxon>Viridiplantae</taxon>
        <taxon>Chlorophyta</taxon>
        <taxon>core chlorophytes</taxon>
        <taxon>Trebouxiophyceae</taxon>
        <taxon>Trebouxiophyceae incertae sedis</taxon>
        <taxon>Coccomyxaceae</taxon>
        <taxon>Coccomyxa</taxon>
    </lineage>
</organism>
<feature type="transmembrane region" description="Helical" evidence="6">
    <location>
        <begin position="6"/>
        <end position="26"/>
    </location>
</feature>
<dbReference type="Proteomes" id="UP001314263">
    <property type="component" value="Unassembled WGS sequence"/>
</dbReference>
<feature type="transmembrane region" description="Helical" evidence="6">
    <location>
        <begin position="94"/>
        <end position="111"/>
    </location>
</feature>
<feature type="compositionally biased region" description="Pro residues" evidence="5">
    <location>
        <begin position="723"/>
        <end position="734"/>
    </location>
</feature>
<gene>
    <name evidence="8" type="ORF">CVIRNUC_006606</name>
</gene>
<feature type="region of interest" description="Disordered" evidence="5">
    <location>
        <begin position="822"/>
        <end position="850"/>
    </location>
</feature>
<name>A0AAV1I8K5_9CHLO</name>
<feature type="transmembrane region" description="Helical" evidence="6">
    <location>
        <begin position="33"/>
        <end position="56"/>
    </location>
</feature>
<evidence type="ECO:0000313" key="8">
    <source>
        <dbReference type="EMBL" id="CAK0783407.1"/>
    </source>
</evidence>
<comment type="subcellular location">
    <subcellularLocation>
        <location evidence="1">Membrane</location>
        <topology evidence="1">Multi-pass membrane protein</topology>
    </subcellularLocation>
</comment>
<evidence type="ECO:0000256" key="5">
    <source>
        <dbReference type="SAM" id="MobiDB-lite"/>
    </source>
</evidence>
<evidence type="ECO:0000256" key="2">
    <source>
        <dbReference type="ARBA" id="ARBA00022692"/>
    </source>
</evidence>
<feature type="transmembrane region" description="Helical" evidence="6">
    <location>
        <begin position="131"/>
        <end position="152"/>
    </location>
</feature>
<reference evidence="8 9" key="1">
    <citation type="submission" date="2023-10" db="EMBL/GenBank/DDBJ databases">
        <authorList>
            <person name="Maclean D."/>
            <person name="Macfadyen A."/>
        </authorList>
    </citation>
    <scope>NUCLEOTIDE SEQUENCE [LARGE SCALE GENOMIC DNA]</scope>
</reference>
<feature type="transmembrane region" description="Helical" evidence="6">
    <location>
        <begin position="995"/>
        <end position="1013"/>
    </location>
</feature>
<evidence type="ECO:0000256" key="3">
    <source>
        <dbReference type="ARBA" id="ARBA00022989"/>
    </source>
</evidence>
<feature type="domain" description="Integral membrane bound transporter" evidence="7">
    <location>
        <begin position="941"/>
        <end position="1066"/>
    </location>
</feature>
<feature type="compositionally biased region" description="Polar residues" evidence="5">
    <location>
        <begin position="632"/>
        <end position="651"/>
    </location>
</feature>
<accession>A0AAV1I8K5</accession>
<keyword evidence="3 6" id="KW-1133">Transmembrane helix</keyword>
<evidence type="ECO:0000313" key="9">
    <source>
        <dbReference type="Proteomes" id="UP001314263"/>
    </source>
</evidence>
<dbReference type="EMBL" id="CAUYUE010000008">
    <property type="protein sequence ID" value="CAK0783407.1"/>
    <property type="molecule type" value="Genomic_DNA"/>
</dbReference>
<dbReference type="PANTHER" id="PTHR31086">
    <property type="entry name" value="ALUMINUM-ACTIVATED MALATE TRANSPORTER 10"/>
    <property type="match status" value="1"/>
</dbReference>
<evidence type="ECO:0000256" key="4">
    <source>
        <dbReference type="ARBA" id="ARBA00023136"/>
    </source>
</evidence>
<keyword evidence="9" id="KW-1185">Reference proteome</keyword>
<dbReference type="Pfam" id="PF13515">
    <property type="entry name" value="FUSC_2"/>
    <property type="match status" value="1"/>
</dbReference>